<dbReference type="Pfam" id="PF01825">
    <property type="entry name" value="GPS"/>
    <property type="match status" value="1"/>
</dbReference>
<dbReference type="PANTHER" id="PTHR12011:SF474">
    <property type="entry name" value="ADHESION G PROTEIN-COUPLED RECEPTOR G11-RELATED"/>
    <property type="match status" value="1"/>
</dbReference>
<reference evidence="10" key="1">
    <citation type="submission" date="2020-03" db="EMBL/GenBank/DDBJ databases">
        <title>Intra-Species Differences in Population Size shape Life History and Genome Evolution.</title>
        <authorList>
            <person name="Willemsen D."/>
            <person name="Cui R."/>
            <person name="Valenzano D.R."/>
        </authorList>
    </citation>
    <scope>NUCLEOTIDE SEQUENCE</scope>
    <source>
        <strain evidence="10">GRZ</strain>
        <tissue evidence="10">Whole</tissue>
    </source>
</reference>
<gene>
    <name evidence="10" type="ORF">G4P62_015627</name>
</gene>
<dbReference type="PROSITE" id="PS50261">
    <property type="entry name" value="G_PROTEIN_RECEP_F2_4"/>
    <property type="match status" value="1"/>
</dbReference>
<comment type="caution">
    <text evidence="10">The sequence shown here is derived from an EMBL/GenBank/DDBJ whole genome shotgun (WGS) entry which is preliminary data.</text>
</comment>
<name>A0A9D3BC84_NOTFU</name>
<dbReference type="InterPro" id="IPR000203">
    <property type="entry name" value="GPS"/>
</dbReference>
<evidence type="ECO:0000313" key="10">
    <source>
        <dbReference type="EMBL" id="KAF7202013.1"/>
    </source>
</evidence>
<feature type="signal peptide" evidence="7">
    <location>
        <begin position="1"/>
        <end position="23"/>
    </location>
</feature>
<dbReference type="PROSITE" id="PS50221">
    <property type="entry name" value="GAIN_B"/>
    <property type="match status" value="1"/>
</dbReference>
<feature type="transmembrane region" description="Helical" evidence="6">
    <location>
        <begin position="420"/>
        <end position="441"/>
    </location>
</feature>
<keyword evidence="2 6" id="KW-0812">Transmembrane</keyword>
<dbReference type="GO" id="GO:0005886">
    <property type="term" value="C:plasma membrane"/>
    <property type="evidence" value="ECO:0007669"/>
    <property type="project" value="TreeGrafter"/>
</dbReference>
<feature type="domain" description="G-protein coupled receptors family 2 profile 2" evidence="9">
    <location>
        <begin position="417"/>
        <end position="668"/>
    </location>
</feature>
<dbReference type="GO" id="GO:0007166">
    <property type="term" value="P:cell surface receptor signaling pathway"/>
    <property type="evidence" value="ECO:0007669"/>
    <property type="project" value="InterPro"/>
</dbReference>
<accession>A0A9D3BC84</accession>
<feature type="chain" id="PRO_5039285632" evidence="7">
    <location>
        <begin position="24"/>
        <end position="698"/>
    </location>
</feature>
<dbReference type="Gene3D" id="2.60.220.50">
    <property type="match status" value="1"/>
</dbReference>
<dbReference type="OMA" id="ICKICIA"/>
<feature type="transmembrane region" description="Helical" evidence="6">
    <location>
        <begin position="618"/>
        <end position="639"/>
    </location>
</feature>
<evidence type="ECO:0000256" key="3">
    <source>
        <dbReference type="ARBA" id="ARBA00022989"/>
    </source>
</evidence>
<feature type="domain" description="GAIN-B" evidence="8">
    <location>
        <begin position="261"/>
        <end position="408"/>
    </location>
</feature>
<evidence type="ECO:0000259" key="8">
    <source>
        <dbReference type="PROSITE" id="PS50221"/>
    </source>
</evidence>
<proteinExistence type="predicted"/>
<evidence type="ECO:0000256" key="2">
    <source>
        <dbReference type="ARBA" id="ARBA00022692"/>
    </source>
</evidence>
<dbReference type="GO" id="GO:0004930">
    <property type="term" value="F:G protein-coupled receptor activity"/>
    <property type="evidence" value="ECO:0007669"/>
    <property type="project" value="InterPro"/>
</dbReference>
<dbReference type="InterPro" id="IPR046338">
    <property type="entry name" value="GAIN_dom_sf"/>
</dbReference>
<evidence type="ECO:0000256" key="7">
    <source>
        <dbReference type="SAM" id="SignalP"/>
    </source>
</evidence>
<dbReference type="Pfam" id="PF00002">
    <property type="entry name" value="7tm_2"/>
    <property type="match status" value="1"/>
</dbReference>
<dbReference type="AlphaFoldDB" id="A0A9D3BC84"/>
<dbReference type="GO" id="GO:0007189">
    <property type="term" value="P:adenylate cyclase-activating G protein-coupled receptor signaling pathway"/>
    <property type="evidence" value="ECO:0007669"/>
    <property type="project" value="TreeGrafter"/>
</dbReference>
<dbReference type="KEGG" id="nfu:107392471"/>
<keyword evidence="3 6" id="KW-1133">Transmembrane helix</keyword>
<dbReference type="InterPro" id="IPR057244">
    <property type="entry name" value="GAIN_B"/>
</dbReference>
<dbReference type="PANTHER" id="PTHR12011">
    <property type="entry name" value="ADHESION G-PROTEIN COUPLED RECEPTOR"/>
    <property type="match status" value="1"/>
</dbReference>
<dbReference type="SMART" id="SM00303">
    <property type="entry name" value="GPS"/>
    <property type="match status" value="1"/>
</dbReference>
<evidence type="ECO:0000313" key="11">
    <source>
        <dbReference type="Proteomes" id="UP000822369"/>
    </source>
</evidence>
<dbReference type="Gene3D" id="1.20.1070.10">
    <property type="entry name" value="Rhodopsin 7-helix transmembrane proteins"/>
    <property type="match status" value="1"/>
</dbReference>
<comment type="subcellular location">
    <subcellularLocation>
        <location evidence="1">Membrane</location>
        <topology evidence="1">Multi-pass membrane protein</topology>
    </subcellularLocation>
</comment>
<feature type="transmembrane region" description="Helical" evidence="6">
    <location>
        <begin position="453"/>
        <end position="471"/>
    </location>
</feature>
<dbReference type="Proteomes" id="UP000822369">
    <property type="component" value="Chromosome 18"/>
</dbReference>
<organism evidence="10 11">
    <name type="scientific">Nothobranchius furzeri</name>
    <name type="common">Turquoise killifish</name>
    <dbReference type="NCBI Taxonomy" id="105023"/>
    <lineage>
        <taxon>Eukaryota</taxon>
        <taxon>Metazoa</taxon>
        <taxon>Chordata</taxon>
        <taxon>Craniata</taxon>
        <taxon>Vertebrata</taxon>
        <taxon>Euteleostomi</taxon>
        <taxon>Actinopterygii</taxon>
        <taxon>Neopterygii</taxon>
        <taxon>Teleostei</taxon>
        <taxon>Neoteleostei</taxon>
        <taxon>Acanthomorphata</taxon>
        <taxon>Ovalentaria</taxon>
        <taxon>Atherinomorphae</taxon>
        <taxon>Cyprinodontiformes</taxon>
        <taxon>Nothobranchiidae</taxon>
        <taxon>Nothobranchius</taxon>
    </lineage>
</organism>
<dbReference type="EMBL" id="JAAVVJ010000018">
    <property type="protein sequence ID" value="KAF7202013.1"/>
    <property type="molecule type" value="Genomic_DNA"/>
</dbReference>
<keyword evidence="5" id="KW-1015">Disulfide bond</keyword>
<dbReference type="InterPro" id="IPR000832">
    <property type="entry name" value="GPCR_2_secretin-like"/>
</dbReference>
<evidence type="ECO:0000256" key="5">
    <source>
        <dbReference type="ARBA" id="ARBA00023157"/>
    </source>
</evidence>
<feature type="transmembrane region" description="Helical" evidence="6">
    <location>
        <begin position="491"/>
        <end position="510"/>
    </location>
</feature>
<keyword evidence="10" id="KW-0675">Receptor</keyword>
<sequence length="698" mass="76699">MSPLARNHHWIFVVEILFFGILLQNHMCETDANGSPMLKNMLFITNQTPLNSTFPSDVVYHDQNKTQLCFNISSEPRNTVCCSKNFNCNAKIELLRDNVYHLTLNETTLSMHDVVVLQKATFTNSCLPSRFYNSTGLILHLLDCLKTGEGNIRLSQDGLCGQNTTYDETTCKELTNAGDLSHVIKLDGRKKTCVCCKLPGSKPEVSLTLNAMDAPVKPQEATNVMKKLGSVLTMMGNSSTAAVKIGNITGVVAKLPQLNPPSLNFGFAGTGDVNILEEQTTQVGGFFRTIQIPKEATEMAVKKNGLYAGVLLFPNLSQKDGSSSSIFNNEILGIEMGAEISNLSDTIDIRYSSMNTSGFSAVCSSWNGKGSPNWTTDGCQTVEVNGSITCQCTHLTFFAILMSPTPTNISATVYKTLTKITEAGCGVSMFFLGAGLFMHFLIRKTKSSNATTILINLFIALFALNFCFLINKTIADLKNDSGCVAMAAFLHYSMLATFTWFSMQALHLYISLRKLSANTKHYIYKICITGWVTPAVVIIALLAAKKYGNIVIQVDDGTSENMCWIPDSSVHVGLNVGYYAIVFLFTFSIFSITVMQILHFKSKPVQDQEISASKTKFLSILGLFFLLGISWAFAFFSYGPLLIPSFYIFTILNSFQGFLLFIYYYHSTKITPEANSGSRTGSSSTPTVAENIYTASSK</sequence>
<evidence type="ECO:0000256" key="6">
    <source>
        <dbReference type="SAM" id="Phobius"/>
    </source>
</evidence>
<protein>
    <submittedName>
        <fullName evidence="10">Adhesion G-protein coupled receptor G5-like</fullName>
    </submittedName>
</protein>
<keyword evidence="4 6" id="KW-0472">Membrane</keyword>
<feature type="transmembrane region" description="Helical" evidence="6">
    <location>
        <begin position="576"/>
        <end position="598"/>
    </location>
</feature>
<feature type="transmembrane region" description="Helical" evidence="6">
    <location>
        <begin position="645"/>
        <end position="665"/>
    </location>
</feature>
<evidence type="ECO:0000256" key="4">
    <source>
        <dbReference type="ARBA" id="ARBA00023136"/>
    </source>
</evidence>
<keyword evidence="7" id="KW-0732">Signal</keyword>
<evidence type="ECO:0000259" key="9">
    <source>
        <dbReference type="PROSITE" id="PS50261"/>
    </source>
</evidence>
<evidence type="ECO:0000256" key="1">
    <source>
        <dbReference type="ARBA" id="ARBA00004141"/>
    </source>
</evidence>
<dbReference type="InterPro" id="IPR017981">
    <property type="entry name" value="GPCR_2-like_7TM"/>
</dbReference>
<feature type="transmembrane region" description="Helical" evidence="6">
    <location>
        <begin position="522"/>
        <end position="544"/>
    </location>
</feature>